<accession>A0A420WKP0</accession>
<feature type="region of interest" description="Disordered" evidence="1">
    <location>
        <begin position="384"/>
        <end position="407"/>
    </location>
</feature>
<dbReference type="EMBL" id="RBII01000001">
    <property type="protein sequence ID" value="RKQ71611.1"/>
    <property type="molecule type" value="Genomic_DNA"/>
</dbReference>
<keyword evidence="5" id="KW-1185">Reference proteome</keyword>
<feature type="compositionally biased region" description="Polar residues" evidence="1">
    <location>
        <begin position="388"/>
        <end position="397"/>
    </location>
</feature>
<dbReference type="Pfam" id="PF14295">
    <property type="entry name" value="PAN_4"/>
    <property type="match status" value="1"/>
</dbReference>
<dbReference type="RefSeq" id="WP_121099374.1">
    <property type="nucleotide sequence ID" value="NZ_RBII01000001.1"/>
</dbReference>
<proteinExistence type="predicted"/>
<sequence length="428" mass="45851">MRAFLSGLSLAFVTTTSAIAVDLGQYRPGTPYQSVIAAGADICESHCSGDAQCRSWNYVKANPKASGVCEFNAEVSAPVASAISISGVNLQGATRRGIVTGDTNTIRVGTQTISPRSSNSSSSVTQNTPMRRIIREATPQRAYPQTAVSQHTPTVIPRQRIQQHEALRGGNAYQVGPTNRSATQPYPQGTAVPHQFTYDLGGRAMPMQRQMPLQHSTPNQLPSGHYTQTQQPPEGQRVMAYAPNTVPQSSAPQQPISQMGVQSRDRRRQQGPRQENLNDVIGQSQLSGRMSAGQAYPPTAYMKSSNPQQQAYLPNQPSVGGAANTIAVQQNYAMARRSANQPVTYRQPEPSNEGASRQVLPAKALARGLSTEQAQQSLYGKLNDDIQVPNSGATVPSNPDAPIPTMTMRPAVPVERASLDDLAGAPGR</sequence>
<dbReference type="InterPro" id="IPR003609">
    <property type="entry name" value="Pan_app"/>
</dbReference>
<keyword evidence="2" id="KW-0732">Signal</keyword>
<dbReference type="Gene3D" id="3.50.4.10">
    <property type="entry name" value="Hepatocyte Growth Factor"/>
    <property type="match status" value="1"/>
</dbReference>
<evidence type="ECO:0000256" key="2">
    <source>
        <dbReference type="SAM" id="SignalP"/>
    </source>
</evidence>
<name>A0A420WKP0_9PROT</name>
<organism evidence="4 5">
    <name type="scientific">Litorimonas taeanensis</name>
    <dbReference type="NCBI Taxonomy" id="568099"/>
    <lineage>
        <taxon>Bacteria</taxon>
        <taxon>Pseudomonadati</taxon>
        <taxon>Pseudomonadota</taxon>
        <taxon>Alphaproteobacteria</taxon>
        <taxon>Maricaulales</taxon>
        <taxon>Robiginitomaculaceae</taxon>
    </lineage>
</organism>
<evidence type="ECO:0000256" key="1">
    <source>
        <dbReference type="SAM" id="MobiDB-lite"/>
    </source>
</evidence>
<feature type="region of interest" description="Disordered" evidence="1">
    <location>
        <begin position="245"/>
        <end position="305"/>
    </location>
</feature>
<evidence type="ECO:0000313" key="4">
    <source>
        <dbReference type="EMBL" id="RKQ71611.1"/>
    </source>
</evidence>
<dbReference type="Proteomes" id="UP000282211">
    <property type="component" value="Unassembled WGS sequence"/>
</dbReference>
<feature type="signal peptide" evidence="2">
    <location>
        <begin position="1"/>
        <end position="20"/>
    </location>
</feature>
<protein>
    <submittedName>
        <fullName evidence="4">PAN domain-containing protein</fullName>
    </submittedName>
</protein>
<dbReference type="OrthoDB" id="7620116at2"/>
<feature type="chain" id="PRO_5019203508" evidence="2">
    <location>
        <begin position="21"/>
        <end position="428"/>
    </location>
</feature>
<reference evidence="4 5" key="1">
    <citation type="submission" date="2018-10" db="EMBL/GenBank/DDBJ databases">
        <title>Genomic Encyclopedia of Type Strains, Phase IV (KMG-IV): sequencing the most valuable type-strain genomes for metagenomic binning, comparative biology and taxonomic classification.</title>
        <authorList>
            <person name="Goeker M."/>
        </authorList>
    </citation>
    <scope>NUCLEOTIDE SEQUENCE [LARGE SCALE GENOMIC DNA]</scope>
    <source>
        <strain evidence="4 5">DSM 22008</strain>
    </source>
</reference>
<feature type="compositionally biased region" description="Low complexity" evidence="1">
    <location>
        <begin position="247"/>
        <end position="258"/>
    </location>
</feature>
<feature type="compositionally biased region" description="Polar residues" evidence="1">
    <location>
        <begin position="271"/>
        <end position="288"/>
    </location>
</feature>
<evidence type="ECO:0000313" key="5">
    <source>
        <dbReference type="Proteomes" id="UP000282211"/>
    </source>
</evidence>
<feature type="region of interest" description="Disordered" evidence="1">
    <location>
        <begin position="212"/>
        <end position="232"/>
    </location>
</feature>
<feature type="domain" description="Apple" evidence="3">
    <location>
        <begin position="27"/>
        <end position="69"/>
    </location>
</feature>
<dbReference type="AlphaFoldDB" id="A0A420WKP0"/>
<gene>
    <name evidence="4" type="ORF">DES40_0938</name>
</gene>
<evidence type="ECO:0000259" key="3">
    <source>
        <dbReference type="Pfam" id="PF14295"/>
    </source>
</evidence>
<comment type="caution">
    <text evidence="4">The sequence shown here is derived from an EMBL/GenBank/DDBJ whole genome shotgun (WGS) entry which is preliminary data.</text>
</comment>
<dbReference type="InParanoid" id="A0A420WKP0"/>